<dbReference type="EMBL" id="CP038231">
    <property type="protein sequence ID" value="QDH14325.1"/>
    <property type="molecule type" value="Genomic_DNA"/>
</dbReference>
<name>A0A4Y6UE75_9PROT</name>
<dbReference type="PANTHER" id="PTHR47751">
    <property type="entry name" value="SUPERFAMILY HYDROLASE, PUTATIVE (AFU_ORTHOLOGUE AFUA_2G16580)-RELATED"/>
    <property type="match status" value="1"/>
</dbReference>
<sequence>MTAANLYLPPNFEEMGSYPALVIGGPMGACKEQSGGLYAAKLAAGYVTLTWDPLFQGLSQGEPRHQEIPFFRVADFTYAIDYLEMLPYVAADRLGALGICASGGYVANAALTERRIKAVGTVSGANLGRVLREGNLTPSWALTMLDKIAVDNTAIAQNGGQPRAQDIVPIVPPSVEAAKEQGMGDIDWVQASAYYRQPPHMAAGSPNKLLLISTRSAYGWDAFHLADHLLTQPLHIIVGGVPGLIGSYRDGFTLLDKAASKERAITVMPGVTHVDLYWKEPCISDAVKELASFFNQHLSLGASLVETVEKLF</sequence>
<dbReference type="InterPro" id="IPR029058">
    <property type="entry name" value="AB_hydrolase_fold"/>
</dbReference>
<dbReference type="Gene3D" id="1.10.10.800">
    <property type="match status" value="1"/>
</dbReference>
<dbReference type="PANTHER" id="PTHR47751:SF1">
    <property type="entry name" value="SUPERFAMILY HYDROLASE, PUTATIVE (AFU_ORTHOLOGUE AFUA_2G16580)-RELATED"/>
    <property type="match status" value="1"/>
</dbReference>
<keyword evidence="1" id="KW-0378">Hydrolase</keyword>
<proteinExistence type="predicted"/>
<dbReference type="InterPro" id="IPR051411">
    <property type="entry name" value="Polyketide_trans_af380"/>
</dbReference>
<dbReference type="GO" id="GO:0016787">
    <property type="term" value="F:hydrolase activity"/>
    <property type="evidence" value="ECO:0007669"/>
    <property type="project" value="UniProtKB-KW"/>
</dbReference>
<dbReference type="Proteomes" id="UP000318709">
    <property type="component" value="Chromosome"/>
</dbReference>
<evidence type="ECO:0000313" key="2">
    <source>
        <dbReference type="Proteomes" id="UP000318709"/>
    </source>
</evidence>
<dbReference type="SUPFAM" id="SSF53474">
    <property type="entry name" value="alpha/beta-Hydrolases"/>
    <property type="match status" value="1"/>
</dbReference>
<dbReference type="KEGG" id="swf:E3E12_02945"/>
<evidence type="ECO:0000313" key="1">
    <source>
        <dbReference type="EMBL" id="QDH14325.1"/>
    </source>
</evidence>
<dbReference type="AlphaFoldDB" id="A0A4Y6UE75"/>
<dbReference type="OrthoDB" id="9805123at2"/>
<organism evidence="1 2">
    <name type="scientific">Formicincola oecophyllae</name>
    <dbReference type="NCBI Taxonomy" id="2558361"/>
    <lineage>
        <taxon>Bacteria</taxon>
        <taxon>Pseudomonadati</taxon>
        <taxon>Pseudomonadota</taxon>
        <taxon>Alphaproteobacteria</taxon>
        <taxon>Acetobacterales</taxon>
        <taxon>Acetobacteraceae</taxon>
        <taxon>Formicincola</taxon>
    </lineage>
</organism>
<reference evidence="1 2" key="1">
    <citation type="submission" date="2019-03" db="EMBL/GenBank/DDBJ databases">
        <title>The complete genome sequence of Swingsia_sp. F3b2 LMG30590(T).</title>
        <authorList>
            <person name="Chua K.-O."/>
            <person name="Chan K.-G."/>
            <person name="See-Too W.-S."/>
        </authorList>
    </citation>
    <scope>NUCLEOTIDE SEQUENCE [LARGE SCALE GENOMIC DNA]</scope>
    <source>
        <strain evidence="1 2">F3b2</strain>
    </source>
</reference>
<dbReference type="Gene3D" id="3.40.50.1820">
    <property type="entry name" value="alpha/beta hydrolase"/>
    <property type="match status" value="1"/>
</dbReference>
<keyword evidence="2" id="KW-1185">Reference proteome</keyword>
<accession>A0A4Y6UE75</accession>
<protein>
    <submittedName>
        <fullName evidence="1">Alpha/beta hydrolase</fullName>
    </submittedName>
</protein>
<gene>
    <name evidence="1" type="ORF">E3E12_02945</name>
</gene>